<evidence type="ECO:0000313" key="2">
    <source>
        <dbReference type="Proteomes" id="UP000014155"/>
    </source>
</evidence>
<accession>S0FNH6</accession>
<comment type="caution">
    <text evidence="1">The sequence shown here is derived from an EMBL/GenBank/DDBJ whole genome shotgun (WGS) entry which is preliminary data.</text>
</comment>
<evidence type="ECO:0000313" key="1">
    <source>
        <dbReference type="EMBL" id="EMS71901.1"/>
    </source>
</evidence>
<gene>
    <name evidence="1" type="ORF">CTER_2280</name>
</gene>
<protein>
    <submittedName>
        <fullName evidence="1">Uncharacterized protein</fullName>
    </submittedName>
</protein>
<keyword evidence="2" id="KW-1185">Reference proteome</keyword>
<proteinExistence type="predicted"/>
<dbReference type="RefSeq" id="WP_004625881.1">
    <property type="nucleotide sequence ID" value="NZ_AORV01000033.1"/>
</dbReference>
<dbReference type="AlphaFoldDB" id="S0FNH6"/>
<organism evidence="1 2">
    <name type="scientific">Ruminiclostridium cellobioparum subsp. termitidis CT1112</name>
    <dbReference type="NCBI Taxonomy" id="1195236"/>
    <lineage>
        <taxon>Bacteria</taxon>
        <taxon>Bacillati</taxon>
        <taxon>Bacillota</taxon>
        <taxon>Clostridia</taxon>
        <taxon>Eubacteriales</taxon>
        <taxon>Oscillospiraceae</taxon>
        <taxon>Ruminiclostridium</taxon>
    </lineage>
</organism>
<name>S0FNH6_RUMCE</name>
<reference evidence="1 2" key="1">
    <citation type="journal article" date="2013" name="Genome Announc.">
        <title>Draft Genome Sequence of the Cellulolytic, Mesophilic, Anaerobic Bacterium Clostridium termitidis Strain CT1112 (DSM 5398).</title>
        <authorList>
            <person name="Lal S."/>
            <person name="Ramachandran U."/>
            <person name="Zhang X."/>
            <person name="Munir R."/>
            <person name="Sparling R."/>
            <person name="Levin D.B."/>
        </authorList>
    </citation>
    <scope>NUCLEOTIDE SEQUENCE [LARGE SCALE GENOMIC DNA]</scope>
    <source>
        <strain evidence="1 2">CT1112</strain>
    </source>
</reference>
<dbReference type="eggNOG" id="ENOG5033098">
    <property type="taxonomic scope" value="Bacteria"/>
</dbReference>
<sequence length="77" mass="9169">MRKVYVDVMSTFTTDGELLLLFFLWEDGTRYDIDKVLDFQKAASLKVGGQGIRFRCRVMNKEVYIFLEEDKWFMEGK</sequence>
<dbReference type="EMBL" id="AORV01000033">
    <property type="protein sequence ID" value="EMS71901.1"/>
    <property type="molecule type" value="Genomic_DNA"/>
</dbReference>
<dbReference type="PATRIC" id="fig|1195236.3.peg.2586"/>
<dbReference type="Proteomes" id="UP000014155">
    <property type="component" value="Unassembled WGS sequence"/>
</dbReference>
<dbReference type="STRING" id="1195236.CTER_2280"/>